<evidence type="ECO:0000256" key="2">
    <source>
        <dbReference type="ARBA" id="ARBA00023043"/>
    </source>
</evidence>
<keyword evidence="2" id="KW-0040">ANK repeat</keyword>
<accession>A0A9P5TVJ2</accession>
<evidence type="ECO:0000313" key="4">
    <source>
        <dbReference type="Proteomes" id="UP000772434"/>
    </source>
</evidence>
<comment type="caution">
    <text evidence="3">The sequence shown here is derived from an EMBL/GenBank/DDBJ whole genome shotgun (WGS) entry which is preliminary data.</text>
</comment>
<dbReference type="GO" id="GO:0005634">
    <property type="term" value="C:nucleus"/>
    <property type="evidence" value="ECO:0007669"/>
    <property type="project" value="TreeGrafter"/>
</dbReference>
<reference evidence="3" key="1">
    <citation type="submission" date="2020-11" db="EMBL/GenBank/DDBJ databases">
        <authorList>
            <consortium name="DOE Joint Genome Institute"/>
            <person name="Ahrendt S."/>
            <person name="Riley R."/>
            <person name="Andreopoulos W."/>
            <person name="Labutti K."/>
            <person name="Pangilinan J."/>
            <person name="Ruiz-Duenas F.J."/>
            <person name="Barrasa J.M."/>
            <person name="Sanchez-Garcia M."/>
            <person name="Camarero S."/>
            <person name="Miyauchi S."/>
            <person name="Serrano A."/>
            <person name="Linde D."/>
            <person name="Babiker R."/>
            <person name="Drula E."/>
            <person name="Ayuso-Fernandez I."/>
            <person name="Pacheco R."/>
            <person name="Padilla G."/>
            <person name="Ferreira P."/>
            <person name="Barriuso J."/>
            <person name="Kellner H."/>
            <person name="Castanera R."/>
            <person name="Alfaro M."/>
            <person name="Ramirez L."/>
            <person name="Pisabarro A.G."/>
            <person name="Kuo A."/>
            <person name="Tritt A."/>
            <person name="Lipzen A."/>
            <person name="He G."/>
            <person name="Yan M."/>
            <person name="Ng V."/>
            <person name="Cullen D."/>
            <person name="Martin F."/>
            <person name="Rosso M.-N."/>
            <person name="Henrissat B."/>
            <person name="Hibbett D."/>
            <person name="Martinez A.T."/>
            <person name="Grigoriev I.V."/>
        </authorList>
    </citation>
    <scope>NUCLEOTIDE SEQUENCE</scope>
    <source>
        <strain evidence="3">AH 40177</strain>
    </source>
</reference>
<dbReference type="InterPro" id="IPR050663">
    <property type="entry name" value="Ankyrin-SOCS_Box"/>
</dbReference>
<evidence type="ECO:0000256" key="1">
    <source>
        <dbReference type="ARBA" id="ARBA00022737"/>
    </source>
</evidence>
<dbReference type="AlphaFoldDB" id="A0A9P5TVJ2"/>
<name>A0A9P5TVJ2_9AGAR</name>
<organism evidence="3 4">
    <name type="scientific">Rhodocollybia butyracea</name>
    <dbReference type="NCBI Taxonomy" id="206335"/>
    <lineage>
        <taxon>Eukaryota</taxon>
        <taxon>Fungi</taxon>
        <taxon>Dikarya</taxon>
        <taxon>Basidiomycota</taxon>
        <taxon>Agaricomycotina</taxon>
        <taxon>Agaricomycetes</taxon>
        <taxon>Agaricomycetidae</taxon>
        <taxon>Agaricales</taxon>
        <taxon>Marasmiineae</taxon>
        <taxon>Omphalotaceae</taxon>
        <taxon>Rhodocollybia</taxon>
    </lineage>
</organism>
<sequence>MQGGWYWSTLQAACYRCSGSNLQAVVQLLVELGWKYGSALQQYVTAQLNGESLLIEKGADVNAQGGKYGSALQAAAAGPFIHENIIQLLVEKGQMLMQKVGNKALHYNQYLPKQRESHSTVDSNGANENVVQILIEHGANVDTQVGKFGTPLQGASYGDMRIFQCYAPGGKEYGTALQAALAKGHNNIVELLIEREPRWKNGRTRHNIKNEPGEGKRADLFERNSWWHWH</sequence>
<proteinExistence type="predicted"/>
<gene>
    <name evidence="3" type="ORF">BDP27DRAFT_1356071</name>
</gene>
<dbReference type="EMBL" id="JADNRY010001412">
    <property type="protein sequence ID" value="KAF9016832.1"/>
    <property type="molecule type" value="Genomic_DNA"/>
</dbReference>
<dbReference type="Proteomes" id="UP000772434">
    <property type="component" value="Unassembled WGS sequence"/>
</dbReference>
<dbReference type="OrthoDB" id="194358at2759"/>
<dbReference type="SUPFAM" id="SSF48403">
    <property type="entry name" value="Ankyrin repeat"/>
    <property type="match status" value="1"/>
</dbReference>
<dbReference type="PANTHER" id="PTHR24193">
    <property type="entry name" value="ANKYRIN REPEAT PROTEIN"/>
    <property type="match status" value="1"/>
</dbReference>
<dbReference type="GO" id="GO:0000976">
    <property type="term" value="F:transcription cis-regulatory region binding"/>
    <property type="evidence" value="ECO:0007669"/>
    <property type="project" value="TreeGrafter"/>
</dbReference>
<dbReference type="GO" id="GO:0045944">
    <property type="term" value="P:positive regulation of transcription by RNA polymerase II"/>
    <property type="evidence" value="ECO:0007669"/>
    <property type="project" value="TreeGrafter"/>
</dbReference>
<protein>
    <submittedName>
        <fullName evidence="3">Uncharacterized protein</fullName>
    </submittedName>
</protein>
<dbReference type="PANTHER" id="PTHR24193:SF121">
    <property type="entry name" value="ADA2A-CONTAINING COMPLEX COMPONENT 3, ISOFORM D"/>
    <property type="match status" value="1"/>
</dbReference>
<keyword evidence="4" id="KW-1185">Reference proteome</keyword>
<dbReference type="InterPro" id="IPR036770">
    <property type="entry name" value="Ankyrin_rpt-contain_sf"/>
</dbReference>
<dbReference type="Gene3D" id="1.25.40.20">
    <property type="entry name" value="Ankyrin repeat-containing domain"/>
    <property type="match status" value="2"/>
</dbReference>
<keyword evidence="1" id="KW-0677">Repeat</keyword>
<evidence type="ECO:0000313" key="3">
    <source>
        <dbReference type="EMBL" id="KAF9016832.1"/>
    </source>
</evidence>